<comment type="caution">
    <text evidence="4">The sequence shown here is derived from an EMBL/GenBank/DDBJ whole genome shotgun (WGS) entry which is preliminary data.</text>
</comment>
<evidence type="ECO:0000256" key="1">
    <source>
        <dbReference type="ARBA" id="ARBA00023125"/>
    </source>
</evidence>
<dbReference type="InterPro" id="IPR036388">
    <property type="entry name" value="WH-like_DNA-bd_sf"/>
</dbReference>
<dbReference type="EMBL" id="JAHESF010000050">
    <property type="protein sequence ID" value="MBT1700863.1"/>
    <property type="molecule type" value="Genomic_DNA"/>
</dbReference>
<reference evidence="4 5" key="1">
    <citation type="submission" date="2021-05" db="EMBL/GenBank/DDBJ databases">
        <title>A Polyphasic approach of four new species of the genus Ohtaekwangia: Ohtaekwangia histidinii sp. nov., Ohtaekwangia cretensis sp. nov., Ohtaekwangia indiensis sp. nov., Ohtaekwangia reichenbachii sp. nov. from diverse environment.</title>
        <authorList>
            <person name="Octaviana S."/>
        </authorList>
    </citation>
    <scope>NUCLEOTIDE SEQUENCE [LARGE SCALE GENOMIC DNA]</scope>
    <source>
        <strain evidence="4 5">PWU4</strain>
    </source>
</reference>
<dbReference type="Gene3D" id="1.10.10.10">
    <property type="entry name" value="Winged helix-like DNA-binding domain superfamily/Winged helix DNA-binding domain"/>
    <property type="match status" value="1"/>
</dbReference>
<dbReference type="CDD" id="cd00383">
    <property type="entry name" value="trans_reg_C"/>
    <property type="match status" value="1"/>
</dbReference>
<dbReference type="SUPFAM" id="SSF46894">
    <property type="entry name" value="C-terminal effector domain of the bipartite response regulators"/>
    <property type="match status" value="1"/>
</dbReference>
<keyword evidence="1 2" id="KW-0238">DNA-binding</keyword>
<dbReference type="GO" id="GO:0003677">
    <property type="term" value="F:DNA binding"/>
    <property type="evidence" value="ECO:0007669"/>
    <property type="project" value="UniProtKB-UniRule"/>
</dbReference>
<dbReference type="RefSeq" id="WP_254169551.1">
    <property type="nucleotide sequence ID" value="NZ_JAHESF010000050.1"/>
</dbReference>
<keyword evidence="5" id="KW-1185">Reference proteome</keyword>
<organism evidence="4 5">
    <name type="scientific">Chryseosolibacter histidini</name>
    <dbReference type="NCBI Taxonomy" id="2782349"/>
    <lineage>
        <taxon>Bacteria</taxon>
        <taxon>Pseudomonadati</taxon>
        <taxon>Bacteroidota</taxon>
        <taxon>Cytophagia</taxon>
        <taxon>Cytophagales</taxon>
        <taxon>Chryseotaleaceae</taxon>
        <taxon>Chryseosolibacter</taxon>
    </lineage>
</organism>
<dbReference type="InterPro" id="IPR016032">
    <property type="entry name" value="Sig_transdc_resp-reg_C-effctor"/>
</dbReference>
<dbReference type="PROSITE" id="PS51755">
    <property type="entry name" value="OMPR_PHOB"/>
    <property type="match status" value="1"/>
</dbReference>
<dbReference type="Pfam" id="PF00486">
    <property type="entry name" value="Trans_reg_C"/>
    <property type="match status" value="1"/>
</dbReference>
<dbReference type="InterPro" id="IPR001867">
    <property type="entry name" value="OmpR/PhoB-type_DNA-bd"/>
</dbReference>
<dbReference type="SMART" id="SM00862">
    <property type="entry name" value="Trans_reg_C"/>
    <property type="match status" value="1"/>
</dbReference>
<proteinExistence type="predicted"/>
<gene>
    <name evidence="4" type="ORF">KK083_28485</name>
</gene>
<feature type="domain" description="OmpR/PhoB-type" evidence="3">
    <location>
        <begin position="182"/>
        <end position="279"/>
    </location>
</feature>
<name>A0AAP2DQX8_9BACT</name>
<dbReference type="GO" id="GO:0000160">
    <property type="term" value="P:phosphorelay signal transduction system"/>
    <property type="evidence" value="ECO:0007669"/>
    <property type="project" value="InterPro"/>
</dbReference>
<sequence>MALSQSLLPKTQFPSGYTVTVLDCKEADIIYGFLVSNTSPDLLPCKGRQEPVGCYIIEFAFPDFYKSIEQKKTDIGQLAKEPRSANVDAAEANPKLEAVKATIFNADNEQLAEEVKSTGSQEINPKREEIKPATSESPLINLIYSGTLVMFSVTLLIVRFGNVFKPVRVQDKHPAAIKESVQELASLGKFLFDVEGQRLLLGSEVISLTDKECKVLELLHKSFGELIPRETLMQKVWLNEGVITGRSLDMFVSKLRKKLSSDPELRITNVHGKGYRLENFLSLESANQHPEI</sequence>
<accession>A0AAP2DQX8</accession>
<evidence type="ECO:0000256" key="2">
    <source>
        <dbReference type="PROSITE-ProRule" id="PRU01091"/>
    </source>
</evidence>
<evidence type="ECO:0000313" key="4">
    <source>
        <dbReference type="EMBL" id="MBT1700863.1"/>
    </source>
</evidence>
<dbReference type="Proteomes" id="UP001319200">
    <property type="component" value="Unassembled WGS sequence"/>
</dbReference>
<dbReference type="GO" id="GO:0006355">
    <property type="term" value="P:regulation of DNA-templated transcription"/>
    <property type="evidence" value="ECO:0007669"/>
    <property type="project" value="InterPro"/>
</dbReference>
<dbReference type="AlphaFoldDB" id="A0AAP2DQX8"/>
<evidence type="ECO:0000313" key="5">
    <source>
        <dbReference type="Proteomes" id="UP001319200"/>
    </source>
</evidence>
<evidence type="ECO:0000259" key="3">
    <source>
        <dbReference type="PROSITE" id="PS51755"/>
    </source>
</evidence>
<feature type="DNA-binding region" description="OmpR/PhoB-type" evidence="2">
    <location>
        <begin position="182"/>
        <end position="279"/>
    </location>
</feature>
<protein>
    <submittedName>
        <fullName evidence="4">Winged helix-turn-helix domain-containing protein</fullName>
    </submittedName>
</protein>